<comment type="caution">
    <text evidence="3">The sequence shown here is derived from an EMBL/GenBank/DDBJ whole genome shotgun (WGS) entry which is preliminary data.</text>
</comment>
<evidence type="ECO:0000256" key="1">
    <source>
        <dbReference type="SAM" id="SignalP"/>
    </source>
</evidence>
<evidence type="ECO:0000313" key="3">
    <source>
        <dbReference type="EMBL" id="NAS19004.1"/>
    </source>
</evidence>
<evidence type="ECO:0000259" key="2">
    <source>
        <dbReference type="Pfam" id="PF16472"/>
    </source>
</evidence>
<reference evidence="3 4" key="1">
    <citation type="submission" date="2020-01" db="EMBL/GenBank/DDBJ databases">
        <title>Genome sequence of a 1,3-propanediol producer, Clostridium butyricum S3.</title>
        <authorList>
            <person name="Zhou J."/>
        </authorList>
    </citation>
    <scope>NUCLEOTIDE SEQUENCE [LARGE SCALE GENOMIC DNA]</scope>
    <source>
        <strain evidence="3 4">S3</strain>
    </source>
</reference>
<feature type="domain" description="Prolow-density lipoprotein receptor-related protein 1-like beta-propeller" evidence="2">
    <location>
        <begin position="54"/>
        <end position="166"/>
    </location>
</feature>
<feature type="signal peptide" evidence="1">
    <location>
        <begin position="1"/>
        <end position="19"/>
    </location>
</feature>
<feature type="chain" id="PRO_5038712812" evidence="1">
    <location>
        <begin position="20"/>
        <end position="476"/>
    </location>
</feature>
<proteinExistence type="predicted"/>
<organism evidence="3 4">
    <name type="scientific">Clostridium butyricum</name>
    <dbReference type="NCBI Taxonomy" id="1492"/>
    <lineage>
        <taxon>Bacteria</taxon>
        <taxon>Bacillati</taxon>
        <taxon>Bacillota</taxon>
        <taxon>Clostridia</taxon>
        <taxon>Eubacteriales</taxon>
        <taxon>Clostridiaceae</taxon>
        <taxon>Clostridium</taxon>
    </lineage>
</organism>
<dbReference type="Pfam" id="PF16472">
    <property type="entry name" value="DUF5050"/>
    <property type="match status" value="1"/>
</dbReference>
<sequence>MKKLIGIALLCCTTFIVCSGCGKTAETESKTTLSKAMEVSKTEEKHDNKRSYGNTINNMYKKKQVAMYDGYMYYADENDVGLYKGKYMDESSKQKLNDDNPMFINIYKNNIYYICKNDNIENQVLVKVDLDGVSNRVVIDKNVENAIIQNDKLMYVVYEYSSKSGYAHTSAKQMDLKTGEITKMNFSNPSMIINGKMSINIFRGADKYIEVENGECIPHGSGATIELLSANDDYIIARINNYRSEFDNSIYAVKPDGTFIKIIDTPIADEIDKRSILVDDTFYYFQGNNFMKYDIKEEKGSKLFEDAWDGELFEFDGIIYVDVDYILSPMYDTSKNEAIGRGKWAENQSKKVKEKRDSGEETSDLWSDITVDEAKELILKEDGNYINQTISDGSAELKYIRELPYNEKENFNKMWNLGIVGQCYQFEIIDKQGDYLIDGYIVDRNKQLVYKLPSNPLAPAYLMKDNKQLKEYEYIQ</sequence>
<gene>
    <name evidence="3" type="ORF">GND98_014275</name>
</gene>
<protein>
    <submittedName>
        <fullName evidence="3">DUF5050 domain-containing protein</fullName>
    </submittedName>
</protein>
<dbReference type="InterPro" id="IPR032485">
    <property type="entry name" value="LRP1-like_beta_prop"/>
</dbReference>
<dbReference type="AlphaFoldDB" id="A0A6L9ERQ1"/>
<accession>A0A6L9ERQ1</accession>
<dbReference type="Proteomes" id="UP000474042">
    <property type="component" value="Unassembled WGS sequence"/>
</dbReference>
<evidence type="ECO:0000313" key="4">
    <source>
        <dbReference type="Proteomes" id="UP000474042"/>
    </source>
</evidence>
<dbReference type="EMBL" id="WOFV02000052">
    <property type="protein sequence ID" value="NAS19004.1"/>
    <property type="molecule type" value="Genomic_DNA"/>
</dbReference>
<keyword evidence="1" id="KW-0732">Signal</keyword>
<name>A0A6L9ERQ1_CLOBU</name>